<keyword evidence="5 11" id="KW-0812">Transmembrane</keyword>
<dbReference type="GO" id="GO:0007165">
    <property type="term" value="P:signal transduction"/>
    <property type="evidence" value="ECO:0007669"/>
    <property type="project" value="UniProtKB-KW"/>
</dbReference>
<sequence length="644" mass="70338">MRNLSLRTIFISFVLIALFVVTVVSALINTSQFSRLYYQQTEKQLLPDAVGKVAAEIDAQMRYPISVSQSLAENQILHTWMSEGEKSSPIHQRVMAYFADLQRKSGASSVFWVSKNSMSYYTQDGFFKSISQSEPRDSWFFDFIRSDKRQALALDVSEQGGHLTLYVNTLVEIAGQRLGVAGLGYDISDISSIVTSRKIGEQGYLFLIDDSKRIIAHANDAYIGKQVTSVASLSALQGFLSSKHTGFTLSQVELADEDVYAGVMPIEGTGLTLVAVQPKQEISSAINAVVWMSIIVSVVLAGIFLVLTLYFANWLSKKIRRVGDELLGMAGQGGDLTKRLDDSVDNELGHLAKGFNAIIGKVAELVDEISVTEQAMREGIDDLANFANKTFVATEDQRAQTDQVATAITEMGQTINEVSDIAHRTASDTEEAVRETVQTNQSMAATAQTMNELNDILITVDKSIGEFANQAAEINSVVEVINAISEQTNLLALNAAIEAARAGEQGRGFAVVADEVRSLAQRTQTSTSEIREQISRLQSSSLQSQEAIAEGTQSSQKVTELTHIAVSALQSIQQKFEIISQGNHQVAAATEEQGTVVEHINQSAHDISDSAMQIHDNAEQQQRGTQSLLSRAQHLKDLVSQFKV</sequence>
<comment type="subcellular location">
    <subcellularLocation>
        <location evidence="1">Cell membrane</location>
        <topology evidence="1">Multi-pass membrane protein</topology>
    </subcellularLocation>
</comment>
<keyword evidence="7 11" id="KW-0472">Membrane</keyword>
<keyword evidence="4" id="KW-0145">Chemotaxis</keyword>
<reference evidence="14 15" key="1">
    <citation type="submission" date="2018-09" db="EMBL/GenBank/DDBJ databases">
        <title>Identification of marine bacteria producing industrial enzymes.</title>
        <authorList>
            <person name="Cheng T.H."/>
            <person name="Saidin J."/>
            <person name="Muhd D.D."/>
            <person name="Isa M.N.M."/>
            <person name="Bakar M.F.A."/>
            <person name="Ismail N."/>
        </authorList>
    </citation>
    <scope>NUCLEOTIDE SEQUENCE [LARGE SCALE GENOMIC DNA]</scope>
    <source>
        <strain evidence="14 15">MNAD 1.6</strain>
    </source>
</reference>
<evidence type="ECO:0000256" key="7">
    <source>
        <dbReference type="ARBA" id="ARBA00023136"/>
    </source>
</evidence>
<dbReference type="CDD" id="cd12912">
    <property type="entry name" value="PDC2_MCP_like"/>
    <property type="match status" value="1"/>
</dbReference>
<dbReference type="Pfam" id="PF00015">
    <property type="entry name" value="MCPsignal"/>
    <property type="match status" value="1"/>
</dbReference>
<dbReference type="AlphaFoldDB" id="A0A3A3ELY0"/>
<dbReference type="Pfam" id="PF02743">
    <property type="entry name" value="dCache_1"/>
    <property type="match status" value="1"/>
</dbReference>
<dbReference type="InterPro" id="IPR033479">
    <property type="entry name" value="dCache_1"/>
</dbReference>
<feature type="domain" description="HAMP" evidence="13">
    <location>
        <begin position="313"/>
        <end position="367"/>
    </location>
</feature>
<gene>
    <name evidence="14" type="ORF">D4741_11375</name>
</gene>
<evidence type="ECO:0000256" key="10">
    <source>
        <dbReference type="PROSITE-ProRule" id="PRU00284"/>
    </source>
</evidence>
<dbReference type="FunFam" id="1.10.287.950:FF:000001">
    <property type="entry name" value="Methyl-accepting chemotaxis sensory transducer"/>
    <property type="match status" value="1"/>
</dbReference>
<dbReference type="SMART" id="SM00283">
    <property type="entry name" value="MA"/>
    <property type="match status" value="1"/>
</dbReference>
<dbReference type="PANTHER" id="PTHR32089">
    <property type="entry name" value="METHYL-ACCEPTING CHEMOTAXIS PROTEIN MCPB"/>
    <property type="match status" value="1"/>
</dbReference>
<evidence type="ECO:0000313" key="14">
    <source>
        <dbReference type="EMBL" id="RJF35569.1"/>
    </source>
</evidence>
<comment type="similarity">
    <text evidence="9">Belongs to the methyl-accepting chemotaxis (MCP) protein family.</text>
</comment>
<keyword evidence="8 10" id="KW-0807">Transducer</keyword>
<proteinExistence type="inferred from homology"/>
<dbReference type="Gene3D" id="1.10.287.950">
    <property type="entry name" value="Methyl-accepting chemotaxis protein"/>
    <property type="match status" value="1"/>
</dbReference>
<name>A0A3A3ELY0_9GAMM</name>
<keyword evidence="3" id="KW-0488">Methylation</keyword>
<dbReference type="Proteomes" id="UP000265938">
    <property type="component" value="Unassembled WGS sequence"/>
</dbReference>
<evidence type="ECO:0000259" key="12">
    <source>
        <dbReference type="PROSITE" id="PS50111"/>
    </source>
</evidence>
<dbReference type="SUPFAM" id="SSF58104">
    <property type="entry name" value="Methyl-accepting chemotaxis protein (MCP) signaling domain"/>
    <property type="match status" value="1"/>
</dbReference>
<dbReference type="GO" id="GO:0005886">
    <property type="term" value="C:plasma membrane"/>
    <property type="evidence" value="ECO:0007669"/>
    <property type="project" value="UniProtKB-SubCell"/>
</dbReference>
<evidence type="ECO:0000256" key="2">
    <source>
        <dbReference type="ARBA" id="ARBA00022475"/>
    </source>
</evidence>
<dbReference type="GO" id="GO:0006935">
    <property type="term" value="P:chemotaxis"/>
    <property type="evidence" value="ECO:0007669"/>
    <property type="project" value="UniProtKB-KW"/>
</dbReference>
<dbReference type="RefSeq" id="WP_119853044.1">
    <property type="nucleotide sequence ID" value="NZ_QYSE01000002.1"/>
</dbReference>
<feature type="transmembrane region" description="Helical" evidence="11">
    <location>
        <begin position="288"/>
        <end position="312"/>
    </location>
</feature>
<dbReference type="Gene3D" id="3.30.450.20">
    <property type="entry name" value="PAS domain"/>
    <property type="match status" value="1"/>
</dbReference>
<keyword evidence="2" id="KW-1003">Cell membrane</keyword>
<evidence type="ECO:0000313" key="15">
    <source>
        <dbReference type="Proteomes" id="UP000265938"/>
    </source>
</evidence>
<dbReference type="InterPro" id="IPR003660">
    <property type="entry name" value="HAMP_dom"/>
</dbReference>
<dbReference type="CDD" id="cd11386">
    <property type="entry name" value="MCP_signal"/>
    <property type="match status" value="1"/>
</dbReference>
<dbReference type="Pfam" id="PF00672">
    <property type="entry name" value="HAMP"/>
    <property type="match status" value="1"/>
</dbReference>
<evidence type="ECO:0000259" key="13">
    <source>
        <dbReference type="PROSITE" id="PS50885"/>
    </source>
</evidence>
<dbReference type="EMBL" id="QYSE01000002">
    <property type="protein sequence ID" value="RJF35569.1"/>
    <property type="molecule type" value="Genomic_DNA"/>
</dbReference>
<evidence type="ECO:0000256" key="11">
    <source>
        <dbReference type="SAM" id="Phobius"/>
    </source>
</evidence>
<evidence type="ECO:0000256" key="8">
    <source>
        <dbReference type="ARBA" id="ARBA00023224"/>
    </source>
</evidence>
<dbReference type="GO" id="GO:0004888">
    <property type="term" value="F:transmembrane signaling receptor activity"/>
    <property type="evidence" value="ECO:0007669"/>
    <property type="project" value="InterPro"/>
</dbReference>
<dbReference type="SMART" id="SM00304">
    <property type="entry name" value="HAMP"/>
    <property type="match status" value="1"/>
</dbReference>
<dbReference type="InterPro" id="IPR004090">
    <property type="entry name" value="Chemotax_Me-accpt_rcpt"/>
</dbReference>
<comment type="caution">
    <text evidence="14">The sequence shown here is derived from an EMBL/GenBank/DDBJ whole genome shotgun (WGS) entry which is preliminary data.</text>
</comment>
<evidence type="ECO:0000256" key="9">
    <source>
        <dbReference type="ARBA" id="ARBA00029447"/>
    </source>
</evidence>
<dbReference type="PANTHER" id="PTHR32089:SF39">
    <property type="entry name" value="METHYL-ACCEPTING CHEMOTAXIS PROTEIN HLYB"/>
    <property type="match status" value="1"/>
</dbReference>
<evidence type="ECO:0000256" key="5">
    <source>
        <dbReference type="ARBA" id="ARBA00022692"/>
    </source>
</evidence>
<organism evidence="14 15">
    <name type="scientific">Pseudoalteromonas gelatinilytica</name>
    <dbReference type="NCBI Taxonomy" id="1703256"/>
    <lineage>
        <taxon>Bacteria</taxon>
        <taxon>Pseudomonadati</taxon>
        <taxon>Pseudomonadota</taxon>
        <taxon>Gammaproteobacteria</taxon>
        <taxon>Alteromonadales</taxon>
        <taxon>Pseudoalteromonadaceae</taxon>
        <taxon>Pseudoalteromonas</taxon>
    </lineage>
</organism>
<dbReference type="PROSITE" id="PS50111">
    <property type="entry name" value="CHEMOTAXIS_TRANSDUC_2"/>
    <property type="match status" value="1"/>
</dbReference>
<keyword evidence="6 11" id="KW-1133">Transmembrane helix</keyword>
<evidence type="ECO:0000256" key="3">
    <source>
        <dbReference type="ARBA" id="ARBA00022481"/>
    </source>
</evidence>
<evidence type="ECO:0000256" key="1">
    <source>
        <dbReference type="ARBA" id="ARBA00004651"/>
    </source>
</evidence>
<dbReference type="PRINTS" id="PR00260">
    <property type="entry name" value="CHEMTRNSDUCR"/>
</dbReference>
<dbReference type="InterPro" id="IPR004089">
    <property type="entry name" value="MCPsignal_dom"/>
</dbReference>
<feature type="domain" description="Methyl-accepting transducer" evidence="12">
    <location>
        <begin position="372"/>
        <end position="608"/>
    </location>
</feature>
<evidence type="ECO:0000256" key="4">
    <source>
        <dbReference type="ARBA" id="ARBA00022500"/>
    </source>
</evidence>
<evidence type="ECO:0000256" key="6">
    <source>
        <dbReference type="ARBA" id="ARBA00022989"/>
    </source>
</evidence>
<accession>A0A3A3ELY0</accession>
<protein>
    <submittedName>
        <fullName evidence="14">Methyl-accepting chemotaxis protein</fullName>
    </submittedName>
</protein>
<dbReference type="PROSITE" id="PS50885">
    <property type="entry name" value="HAMP"/>
    <property type="match status" value="1"/>
</dbReference>